<dbReference type="Proteomes" id="UP000324222">
    <property type="component" value="Unassembled WGS sequence"/>
</dbReference>
<evidence type="ECO:0000313" key="2">
    <source>
        <dbReference type="EMBL" id="MPC40588.1"/>
    </source>
</evidence>
<gene>
    <name evidence="2" type="ORF">E2C01_034150</name>
</gene>
<dbReference type="AlphaFoldDB" id="A0A5B7F652"/>
<keyword evidence="3" id="KW-1185">Reference proteome</keyword>
<evidence type="ECO:0008006" key="4">
    <source>
        <dbReference type="Google" id="ProtNLM"/>
    </source>
</evidence>
<organism evidence="2 3">
    <name type="scientific">Portunus trituberculatus</name>
    <name type="common">Swimming crab</name>
    <name type="synonym">Neptunus trituberculatus</name>
    <dbReference type="NCBI Taxonomy" id="210409"/>
    <lineage>
        <taxon>Eukaryota</taxon>
        <taxon>Metazoa</taxon>
        <taxon>Ecdysozoa</taxon>
        <taxon>Arthropoda</taxon>
        <taxon>Crustacea</taxon>
        <taxon>Multicrustacea</taxon>
        <taxon>Malacostraca</taxon>
        <taxon>Eumalacostraca</taxon>
        <taxon>Eucarida</taxon>
        <taxon>Decapoda</taxon>
        <taxon>Pleocyemata</taxon>
        <taxon>Brachyura</taxon>
        <taxon>Eubrachyura</taxon>
        <taxon>Portunoidea</taxon>
        <taxon>Portunidae</taxon>
        <taxon>Portuninae</taxon>
        <taxon>Portunus</taxon>
    </lineage>
</organism>
<protein>
    <recommendedName>
        <fullName evidence="4">Secreted protein</fullName>
    </recommendedName>
</protein>
<evidence type="ECO:0000313" key="3">
    <source>
        <dbReference type="Proteomes" id="UP000324222"/>
    </source>
</evidence>
<reference evidence="2 3" key="1">
    <citation type="submission" date="2019-05" db="EMBL/GenBank/DDBJ databases">
        <title>Another draft genome of Portunus trituberculatus and its Hox gene families provides insights of decapod evolution.</title>
        <authorList>
            <person name="Jeong J.-H."/>
            <person name="Song I."/>
            <person name="Kim S."/>
            <person name="Choi T."/>
            <person name="Kim D."/>
            <person name="Ryu S."/>
            <person name="Kim W."/>
        </authorList>
    </citation>
    <scope>NUCLEOTIDE SEQUENCE [LARGE SCALE GENOMIC DNA]</scope>
    <source>
        <tissue evidence="2">Muscle</tissue>
    </source>
</reference>
<accession>A0A5B7F652</accession>
<comment type="caution">
    <text evidence="2">The sequence shown here is derived from an EMBL/GenBank/DDBJ whole genome shotgun (WGS) entry which is preliminary data.</text>
</comment>
<name>A0A5B7F652_PORTR</name>
<keyword evidence="1" id="KW-0732">Signal</keyword>
<proteinExistence type="predicted"/>
<feature type="chain" id="PRO_5022702687" description="Secreted protein" evidence="1">
    <location>
        <begin position="28"/>
        <end position="78"/>
    </location>
</feature>
<sequence>MPLGSVCCSTWSCLTLPHLCVFTVASGDDISVFTSRRKKDECLRGMLQERSGSVSVSHHCQGWRADAGLAWLWVVASL</sequence>
<dbReference type="EMBL" id="VSRR010004743">
    <property type="protein sequence ID" value="MPC40588.1"/>
    <property type="molecule type" value="Genomic_DNA"/>
</dbReference>
<feature type="signal peptide" evidence="1">
    <location>
        <begin position="1"/>
        <end position="27"/>
    </location>
</feature>
<evidence type="ECO:0000256" key="1">
    <source>
        <dbReference type="SAM" id="SignalP"/>
    </source>
</evidence>